<evidence type="ECO:0000313" key="2">
    <source>
        <dbReference type="Proteomes" id="UP000244180"/>
    </source>
</evidence>
<evidence type="ECO:0000313" key="1">
    <source>
        <dbReference type="EMBL" id="PTQ54404.1"/>
    </source>
</evidence>
<dbReference type="Proteomes" id="UP000244180">
    <property type="component" value="Unassembled WGS sequence"/>
</dbReference>
<comment type="caution">
    <text evidence="1">The sequence shown here is derived from an EMBL/GenBank/DDBJ whole genome shotgun (WGS) entry which is preliminary data.</text>
</comment>
<dbReference type="EMBL" id="PEBV01000004">
    <property type="protein sequence ID" value="PTQ54404.1"/>
    <property type="molecule type" value="Genomic_DNA"/>
</dbReference>
<sequence length="45" mass="4954">MPHPARPFPSLEGSAEGPFWLRQALVCRADDVSCPFRSVAEKPIS</sequence>
<protein>
    <submittedName>
        <fullName evidence="1">Uncharacterized protein</fullName>
    </submittedName>
</protein>
<accession>A0A2T5GDZ1</accession>
<gene>
    <name evidence="1" type="ORF">HSCHL_0323</name>
</gene>
<name>A0A2T5GDZ1_HYDSH</name>
<proteinExistence type="predicted"/>
<organism evidence="1 2">
    <name type="scientific">Hydrogenibacillus schlegelii</name>
    <name type="common">Bacillus schlegelii</name>
    <dbReference type="NCBI Taxonomy" id="1484"/>
    <lineage>
        <taxon>Bacteria</taxon>
        <taxon>Bacillati</taxon>
        <taxon>Bacillota</taxon>
        <taxon>Bacilli</taxon>
        <taxon>Bacillales</taxon>
        <taxon>Bacillales Family X. Incertae Sedis</taxon>
        <taxon>Hydrogenibacillus</taxon>
    </lineage>
</organism>
<reference evidence="1 2" key="1">
    <citation type="submission" date="2017-08" db="EMBL/GenBank/DDBJ databases">
        <title>Burning lignite coal seam in the remote Altai Mountains harbors a hydrogen-driven thermophilic microbial community.</title>
        <authorList>
            <person name="Kadnikov V.V."/>
            <person name="Mardanov A.V."/>
            <person name="Ivasenko D."/>
            <person name="Beletsky A.V."/>
            <person name="Karnachuk O.V."/>
            <person name="Ravin N.V."/>
        </authorList>
    </citation>
    <scope>NUCLEOTIDE SEQUENCE [LARGE SCALE GENOMIC DNA]</scope>
    <source>
        <strain evidence="1">AL33</strain>
    </source>
</reference>
<dbReference type="AlphaFoldDB" id="A0A2T5GDZ1"/>